<accession>A0A2W4WDR3</accession>
<evidence type="ECO:0008006" key="4">
    <source>
        <dbReference type="Google" id="ProtNLM"/>
    </source>
</evidence>
<evidence type="ECO:0000313" key="2">
    <source>
        <dbReference type="EMBL" id="PZO43214.1"/>
    </source>
</evidence>
<organism evidence="2 3">
    <name type="scientific">Shackletoniella antarctica</name>
    <dbReference type="NCBI Taxonomy" id="268115"/>
    <lineage>
        <taxon>Bacteria</taxon>
        <taxon>Bacillati</taxon>
        <taxon>Cyanobacteriota</taxon>
        <taxon>Cyanophyceae</taxon>
        <taxon>Oculatellales</taxon>
        <taxon>Oculatellaceae</taxon>
        <taxon>Shackletoniella</taxon>
    </lineage>
</organism>
<keyword evidence="1" id="KW-0812">Transmembrane</keyword>
<feature type="transmembrane region" description="Helical" evidence="1">
    <location>
        <begin position="42"/>
        <end position="65"/>
    </location>
</feature>
<dbReference type="Pfam" id="PF02325">
    <property type="entry name" value="CCB3_YggT"/>
    <property type="match status" value="1"/>
</dbReference>
<proteinExistence type="predicted"/>
<keyword evidence="1" id="KW-0472">Membrane</keyword>
<dbReference type="GO" id="GO:0016020">
    <property type="term" value="C:membrane"/>
    <property type="evidence" value="ECO:0007669"/>
    <property type="project" value="InterPro"/>
</dbReference>
<reference evidence="2 3" key="2">
    <citation type="submission" date="2018-06" db="EMBL/GenBank/DDBJ databases">
        <title>Metagenomic assembly of (sub)arctic Cyanobacteria and their associated microbiome from non-axenic cultures.</title>
        <authorList>
            <person name="Baurain D."/>
        </authorList>
    </citation>
    <scope>NUCLEOTIDE SEQUENCE [LARGE SCALE GENOMIC DNA]</scope>
    <source>
        <strain evidence="2">ULC041bin1</strain>
    </source>
</reference>
<feature type="transmembrane region" description="Helical" evidence="1">
    <location>
        <begin position="77"/>
        <end position="98"/>
    </location>
</feature>
<dbReference type="AlphaFoldDB" id="A0A2W4WDR3"/>
<feature type="transmembrane region" description="Helical" evidence="1">
    <location>
        <begin position="110"/>
        <end position="133"/>
    </location>
</feature>
<sequence length="141" mass="15821">MNDNPNQHDEFLRQQELTRQQDALRLRQETDRVSAAQRRGKFVWMSNTIGLLVGSLEILLGIRFFLRVTGANPDNPFARFIFGLSEPFMAPFSTLFVSPTNGGATQIFDINLLIAMVVYALLGAIAIAIVNYLQGQSPYSR</sequence>
<evidence type="ECO:0000313" key="3">
    <source>
        <dbReference type="Proteomes" id="UP000249081"/>
    </source>
</evidence>
<name>A0A2W4WDR3_9CYAN</name>
<dbReference type="InterPro" id="IPR003425">
    <property type="entry name" value="CCB3/YggT"/>
</dbReference>
<dbReference type="Proteomes" id="UP000249081">
    <property type="component" value="Unassembled WGS sequence"/>
</dbReference>
<comment type="caution">
    <text evidence="2">The sequence shown here is derived from an EMBL/GenBank/DDBJ whole genome shotgun (WGS) entry which is preliminary data.</text>
</comment>
<protein>
    <recommendedName>
        <fullName evidence="4">YggT family protein</fullName>
    </recommendedName>
</protein>
<dbReference type="EMBL" id="QBMN01000029">
    <property type="protein sequence ID" value="PZO43214.1"/>
    <property type="molecule type" value="Genomic_DNA"/>
</dbReference>
<evidence type="ECO:0000256" key="1">
    <source>
        <dbReference type="SAM" id="Phobius"/>
    </source>
</evidence>
<reference evidence="3" key="1">
    <citation type="submission" date="2018-04" db="EMBL/GenBank/DDBJ databases">
        <authorList>
            <person name="Cornet L."/>
        </authorList>
    </citation>
    <scope>NUCLEOTIDE SEQUENCE [LARGE SCALE GENOMIC DNA]</scope>
</reference>
<keyword evidence="1" id="KW-1133">Transmembrane helix</keyword>
<gene>
    <name evidence="2" type="ORF">DCF17_06125</name>
</gene>